<evidence type="ECO:0000256" key="2">
    <source>
        <dbReference type="ARBA" id="ARBA00022490"/>
    </source>
</evidence>
<evidence type="ECO:0000256" key="6">
    <source>
        <dbReference type="RuleBase" id="RU368122"/>
    </source>
</evidence>
<evidence type="ECO:0000259" key="10">
    <source>
        <dbReference type="Pfam" id="PF12937"/>
    </source>
</evidence>
<name>A0A8H3UCW2_VENIN</name>
<reference evidence="11 12" key="1">
    <citation type="submission" date="2019-11" db="EMBL/GenBank/DDBJ databases">
        <title>Venturia inaequalis Genome Resource.</title>
        <authorList>
            <person name="Lichtner F.J."/>
        </authorList>
    </citation>
    <scope>NUCLEOTIDE SEQUENCE [LARGE SCALE GENOMIC DNA]</scope>
    <source>
        <strain evidence="11">Bline_iso_100314</strain>
    </source>
</reference>
<evidence type="ECO:0000256" key="7">
    <source>
        <dbReference type="SAM" id="MobiDB-lite"/>
    </source>
</evidence>
<dbReference type="Proteomes" id="UP000433883">
    <property type="component" value="Unassembled WGS sequence"/>
</dbReference>
<feature type="repeat" description="WD" evidence="5">
    <location>
        <begin position="585"/>
        <end position="624"/>
    </location>
</feature>
<evidence type="ECO:0000256" key="8">
    <source>
        <dbReference type="SAM" id="SignalP"/>
    </source>
</evidence>
<keyword evidence="8" id="KW-0732">Signal</keyword>
<feature type="domain" description="F-box" evidence="10">
    <location>
        <begin position="390"/>
        <end position="421"/>
    </location>
</feature>
<dbReference type="GO" id="GO:0005634">
    <property type="term" value="C:nucleus"/>
    <property type="evidence" value="ECO:0007669"/>
    <property type="project" value="TreeGrafter"/>
</dbReference>
<dbReference type="GO" id="GO:0008810">
    <property type="term" value="F:cellulase activity"/>
    <property type="evidence" value="ECO:0007669"/>
    <property type="project" value="UniProtKB-UniRule"/>
</dbReference>
<gene>
    <name evidence="11" type="ORF">BLS_006643</name>
</gene>
<dbReference type="InterPro" id="IPR001810">
    <property type="entry name" value="F-box_dom"/>
</dbReference>
<dbReference type="Gene3D" id="2.130.10.10">
    <property type="entry name" value="YVTN repeat-like/Quinoprotein amine dehydrogenase"/>
    <property type="match status" value="1"/>
</dbReference>
<keyword evidence="6" id="KW-1015">Disulfide bond</keyword>
<feature type="compositionally biased region" description="Polar residues" evidence="7">
    <location>
        <begin position="826"/>
        <end position="836"/>
    </location>
</feature>
<dbReference type="InterPro" id="IPR001680">
    <property type="entry name" value="WD40_rpt"/>
</dbReference>
<dbReference type="InterPro" id="IPR005103">
    <property type="entry name" value="AA9_LPMO"/>
</dbReference>
<dbReference type="GO" id="GO:0043130">
    <property type="term" value="F:ubiquitin binding"/>
    <property type="evidence" value="ECO:0007669"/>
    <property type="project" value="TreeGrafter"/>
</dbReference>
<dbReference type="PROSITE" id="PS00678">
    <property type="entry name" value="WD_REPEATS_1"/>
    <property type="match status" value="3"/>
</dbReference>
<dbReference type="PROSITE" id="PS50082">
    <property type="entry name" value="WD_REPEATS_2"/>
    <property type="match status" value="6"/>
</dbReference>
<dbReference type="Gene3D" id="1.20.1280.50">
    <property type="match status" value="1"/>
</dbReference>
<dbReference type="GO" id="GO:0043161">
    <property type="term" value="P:proteasome-mediated ubiquitin-dependent protein catabolic process"/>
    <property type="evidence" value="ECO:0007669"/>
    <property type="project" value="TreeGrafter"/>
</dbReference>
<comment type="caution">
    <text evidence="11">The sequence shown here is derived from an EMBL/GenBank/DDBJ whole genome shotgun (WGS) entry which is preliminary data.</text>
</comment>
<feature type="compositionally biased region" description="Pro residues" evidence="7">
    <location>
        <begin position="311"/>
        <end position="322"/>
    </location>
</feature>
<evidence type="ECO:0000256" key="1">
    <source>
        <dbReference type="ARBA" id="ARBA00007968"/>
    </source>
</evidence>
<organism evidence="11 12">
    <name type="scientific">Venturia inaequalis</name>
    <name type="common">Apple scab fungus</name>
    <dbReference type="NCBI Taxonomy" id="5025"/>
    <lineage>
        <taxon>Eukaryota</taxon>
        <taxon>Fungi</taxon>
        <taxon>Dikarya</taxon>
        <taxon>Ascomycota</taxon>
        <taxon>Pezizomycotina</taxon>
        <taxon>Dothideomycetes</taxon>
        <taxon>Pleosporomycetidae</taxon>
        <taxon>Venturiales</taxon>
        <taxon>Venturiaceae</taxon>
        <taxon>Venturia</taxon>
    </lineage>
</organism>
<feature type="repeat" description="WD" evidence="5">
    <location>
        <begin position="665"/>
        <end position="704"/>
    </location>
</feature>
<dbReference type="EC" id="1.14.99.56" evidence="6"/>
<dbReference type="InterPro" id="IPR036047">
    <property type="entry name" value="F-box-like_dom_sf"/>
</dbReference>
<feature type="signal peptide" evidence="8">
    <location>
        <begin position="1"/>
        <end position="20"/>
    </location>
</feature>
<dbReference type="Pfam" id="PF00400">
    <property type="entry name" value="WD40"/>
    <property type="match status" value="6"/>
</dbReference>
<dbReference type="SMART" id="SM00320">
    <property type="entry name" value="WD40"/>
    <property type="match status" value="7"/>
</dbReference>
<dbReference type="InterPro" id="IPR019775">
    <property type="entry name" value="WD40_repeat_CS"/>
</dbReference>
<feature type="domain" description="Auxiliary Activity family 9 catalytic" evidence="9">
    <location>
        <begin position="52"/>
        <end position="155"/>
    </location>
</feature>
<feature type="repeat" description="WD" evidence="5">
    <location>
        <begin position="705"/>
        <end position="744"/>
    </location>
</feature>
<protein>
    <recommendedName>
        <fullName evidence="6">AA9 family lytic polysaccharide monooxygenase</fullName>
        <ecNumber evidence="6">1.14.99.56</ecNumber>
    </recommendedName>
    <alternativeName>
        <fullName evidence="6">Endo-beta-1,4-glucanase</fullName>
    </alternativeName>
    <alternativeName>
        <fullName evidence="6">Glycosyl hydrolase 61 family protein</fullName>
    </alternativeName>
</protein>
<keyword evidence="6" id="KW-0119">Carbohydrate metabolism</keyword>
<dbReference type="GO" id="GO:0030248">
    <property type="term" value="F:cellulose binding"/>
    <property type="evidence" value="ECO:0007669"/>
    <property type="project" value="UniProtKB-UniRule"/>
</dbReference>
<comment type="subcellular location">
    <subcellularLocation>
        <location evidence="6">Secreted</location>
    </subcellularLocation>
</comment>
<evidence type="ECO:0000256" key="3">
    <source>
        <dbReference type="ARBA" id="ARBA00022574"/>
    </source>
</evidence>
<evidence type="ECO:0000259" key="9">
    <source>
        <dbReference type="Pfam" id="PF03443"/>
    </source>
</evidence>
<evidence type="ECO:0000256" key="4">
    <source>
        <dbReference type="ARBA" id="ARBA00022737"/>
    </source>
</evidence>
<keyword evidence="6" id="KW-0136">Cellulose degradation</keyword>
<keyword evidence="6" id="KW-0964">Secreted</keyword>
<dbReference type="InterPro" id="IPR020472">
    <property type="entry name" value="WD40_PAC1"/>
</dbReference>
<dbReference type="AlphaFoldDB" id="A0A8H3UCW2"/>
<dbReference type="CDD" id="cd00200">
    <property type="entry name" value="WD40"/>
    <property type="match status" value="1"/>
</dbReference>
<feature type="chain" id="PRO_5034776753" description="AA9 family lytic polysaccharide monooxygenase" evidence="8">
    <location>
        <begin position="21"/>
        <end position="836"/>
    </location>
</feature>
<dbReference type="SUPFAM" id="SSF50978">
    <property type="entry name" value="WD40 repeat-like"/>
    <property type="match status" value="1"/>
</dbReference>
<evidence type="ECO:0000313" key="12">
    <source>
        <dbReference type="Proteomes" id="UP000433883"/>
    </source>
</evidence>
<dbReference type="PANTHER" id="PTHR19849:SF0">
    <property type="entry name" value="PHOSPHOLIPASE A-2-ACTIVATING PROTEIN"/>
    <property type="match status" value="1"/>
</dbReference>
<keyword evidence="6" id="KW-0624">Polysaccharide degradation</keyword>
<proteinExistence type="inferred from homology"/>
<dbReference type="Pfam" id="PF12937">
    <property type="entry name" value="F-box-like"/>
    <property type="match status" value="1"/>
</dbReference>
<evidence type="ECO:0000256" key="5">
    <source>
        <dbReference type="PROSITE-ProRule" id="PRU00221"/>
    </source>
</evidence>
<comment type="domain">
    <text evidence="6">Has a modular structure: an endo-beta-1,4-glucanase catalytic module at the N-terminus, a linker rich in serines and threonines, and a C-terminal carbohydrate-binding module (CBM).</text>
</comment>
<dbReference type="InterPro" id="IPR036322">
    <property type="entry name" value="WD40_repeat_dom_sf"/>
</dbReference>
<feature type="repeat" description="WD" evidence="5">
    <location>
        <begin position="504"/>
        <end position="543"/>
    </location>
</feature>
<dbReference type="SUPFAM" id="SSF81383">
    <property type="entry name" value="F-box domain"/>
    <property type="match status" value="1"/>
</dbReference>
<dbReference type="EMBL" id="WNWQ01000494">
    <property type="protein sequence ID" value="KAE9966978.1"/>
    <property type="molecule type" value="Genomic_DNA"/>
</dbReference>
<dbReference type="PRINTS" id="PR00320">
    <property type="entry name" value="GPROTEINBRPT"/>
</dbReference>
<comment type="catalytic activity">
    <reaction evidence="6">
        <text>[(1-&gt;4)-beta-D-glucosyl]n+m + reduced acceptor + O2 = 4-dehydro-beta-D-glucosyl-[(1-&gt;4)-beta-D-glucosyl]n-1 + [(1-&gt;4)-beta-D-glucosyl]m + acceptor + H2O.</text>
        <dbReference type="EC" id="1.14.99.56"/>
    </reaction>
</comment>
<feature type="repeat" description="WD" evidence="5">
    <location>
        <begin position="544"/>
        <end position="584"/>
    </location>
</feature>
<dbReference type="InterPro" id="IPR015943">
    <property type="entry name" value="WD40/YVTN_repeat-like_dom_sf"/>
</dbReference>
<feature type="region of interest" description="Disordered" evidence="7">
    <location>
        <begin position="244"/>
        <end position="338"/>
    </location>
</feature>
<feature type="region of interest" description="Disordered" evidence="7">
    <location>
        <begin position="798"/>
        <end position="836"/>
    </location>
</feature>
<dbReference type="GO" id="GO:0010992">
    <property type="term" value="P:ubiquitin recycling"/>
    <property type="evidence" value="ECO:0007669"/>
    <property type="project" value="TreeGrafter"/>
</dbReference>
<dbReference type="GO" id="GO:0005576">
    <property type="term" value="C:extracellular region"/>
    <property type="evidence" value="ECO:0007669"/>
    <property type="project" value="UniProtKB-SubCell"/>
</dbReference>
<evidence type="ECO:0000313" key="11">
    <source>
        <dbReference type="EMBL" id="KAE9966978.1"/>
    </source>
</evidence>
<dbReference type="PANTHER" id="PTHR19849">
    <property type="entry name" value="PHOSPHOLIPASE A-2-ACTIVATING PROTEIN"/>
    <property type="match status" value="1"/>
</dbReference>
<dbReference type="CDD" id="cd09917">
    <property type="entry name" value="F-box_SF"/>
    <property type="match status" value="1"/>
</dbReference>
<dbReference type="PROSITE" id="PS50294">
    <property type="entry name" value="WD_REPEATS_REGION"/>
    <property type="match status" value="5"/>
</dbReference>
<dbReference type="GO" id="GO:0030245">
    <property type="term" value="P:cellulose catabolic process"/>
    <property type="evidence" value="ECO:0007669"/>
    <property type="project" value="UniProtKB-UniRule"/>
</dbReference>
<dbReference type="Pfam" id="PF03443">
    <property type="entry name" value="AA9"/>
    <property type="match status" value="1"/>
</dbReference>
<keyword evidence="3 5" id="KW-0853">WD repeat</keyword>
<dbReference type="Gene3D" id="2.70.50.70">
    <property type="match status" value="1"/>
</dbReference>
<feature type="repeat" description="WD" evidence="5">
    <location>
        <begin position="625"/>
        <end position="664"/>
    </location>
</feature>
<accession>A0A8H3UCW2</accession>
<comment type="function">
    <text evidence="6">Lytic polysaccharide monooxygenase (LMPO) that depolymerizes crystalline and amorphous polysaccharides via the oxidation of scissile alpha- or beta-(1-4)-glycosidic bonds, yielding C1 and/or C4 oxidation products. Catalysis by LPMOs requires the reduction of the active-site copper from Cu(II) to Cu(I) by a reducing agent and H(2)O(2) or O(2) as a cosubstrate.</text>
</comment>
<sequence length="836" mass="92503">MRGARLLAVAVGLLFHGAQSHYRFHQLVINDNKEDKHQYVRPSTNLNFPIITAVTAGGKVTWNADVKVYHQGPVAIYMTKVDNATAADGSTKWFKIKEIGPSFSSKGGDWKEAMQDDFEVQIPKCIPAGEYLMRIEQIAIHVPGIPPQFHVACAQEAGGRAVAEDVKPDRGKIGRLGLKQGGSRPAACAKHSSGFRPKISPCLLASFLLRPTPTLSPARRCWIIIGHCSQKVLAMDDDFNRMDDVPMVATDPESDDEQRQHLPPPPAMFASPNSLSRRMQKAPLRPQPRPIHTPGSPMSSTLPHNLLPSAPASPPTPAPSPTPMSRAPDWSTAGEDEDASVRSVRAMFADMNDAEKQRLLAELLNLCSSQQLAFVQGFVSPRLKKDPFTTIPDELCLRVLTFIDDPQTLARSSQVSKRWRDFDRARHPKQVRRRPKATSYRSHFKQRYMVETAWKHGGKVDHRQITPDQGVVTSLHLTDKYIVVALDNAKIHVFDTEGCHQKTLQGHVMGVWAMVPWDDVLVSGGCDRDVRVWNMATGASVHTLRGHTSTVRCLKMSDANTAISGSRDTTLRIWDITKGVCKHVLVGHQASVRCLEIHGDLVVSGSYDTSARIWSISEGKCLRTLAGHYSQIYAVAFDGKRIATGSLDTSVRIWDPVDGRNLAVLQGHTSLVGQLQMRGDVLVTGGSDGSVRVWSLTENQPIHRLAAHDNSVTSLQFDDTRIVSGGSDGRVKVWDLKSGLLVRELSTPADAVWRVVFEEEKAVIMASRNQKTVMEVWSFAPPDEEIFADFRSSSPMSMPDHALAEYQDPRRPVSQEITMGDYETIPGQSNGKSRRR</sequence>
<dbReference type="GO" id="GO:0005737">
    <property type="term" value="C:cytoplasm"/>
    <property type="evidence" value="ECO:0007669"/>
    <property type="project" value="TreeGrafter"/>
</dbReference>
<keyword evidence="4" id="KW-0677">Repeat</keyword>
<comment type="similarity">
    <text evidence="1">Belongs to the WD repeat MET30/SCONB/SCON-2 family.</text>
</comment>
<keyword evidence="2" id="KW-0963">Cytoplasm</keyword>